<dbReference type="EMBL" id="SOAG01000011">
    <property type="protein sequence ID" value="TDS58837.1"/>
    <property type="molecule type" value="Genomic_DNA"/>
</dbReference>
<keyword evidence="7 10" id="KW-0573">Peptidoglycan synthesis</keyword>
<dbReference type="OrthoDB" id="9801978at2"/>
<proteinExistence type="inferred from homology"/>
<evidence type="ECO:0000313" key="16">
    <source>
        <dbReference type="Proteomes" id="UP000295215"/>
    </source>
</evidence>
<dbReference type="InterPro" id="IPR036615">
    <property type="entry name" value="Mur_ligase_C_dom_sf"/>
</dbReference>
<name>A0A4R7F2C8_9FLAO</name>
<dbReference type="Gene3D" id="3.40.1390.10">
    <property type="entry name" value="MurE/MurF, N-terminal domain"/>
    <property type="match status" value="1"/>
</dbReference>
<dbReference type="Gene3D" id="3.90.190.20">
    <property type="entry name" value="Mur ligase, C-terminal domain"/>
    <property type="match status" value="1"/>
</dbReference>
<dbReference type="Pfam" id="PF02875">
    <property type="entry name" value="Mur_ligase_C"/>
    <property type="match status" value="1"/>
</dbReference>
<evidence type="ECO:0000259" key="12">
    <source>
        <dbReference type="Pfam" id="PF01225"/>
    </source>
</evidence>
<dbReference type="Proteomes" id="UP000295215">
    <property type="component" value="Unassembled WGS sequence"/>
</dbReference>
<evidence type="ECO:0000256" key="10">
    <source>
        <dbReference type="HAMAP-Rule" id="MF_02019"/>
    </source>
</evidence>
<keyword evidence="6 10" id="KW-0133">Cell shape</keyword>
<sequence length="432" mass="48460">MNIKELYQCFLLCNGVSTDTRNIHPNSLFFALKGNNFDANEFAEEALDKGAAYVVMDNKKLITDTSKMFWVPDVLSALQQLAKYHRQQLGLPVIALTGSNGKTTTKELIYTVLSKKYNTKATTGNLNNHIGVPLTLLSFDEETDLGIVEIGANHRGEIAQLCEIAQPDFGYITNFGKAHLEGFGGFEGVIKAKSELYDYLEDNHKMVFCNIDDPRQDAKTLTFSRFSFGKNPEADVIIDKYAASPNATVSYKKEIITSNLTGIYNTANIAAALAFGLFFNVGLQDIKEALVHYTPINNRSQWTEKNTSKILLDAYNANPSSMEAAILNFDQLPEKHNLSKVYILGDMFELGSESTQEHQNIINTVSGYTNPTYFIGEEFYKLAGQKSQFISFFKTFDDFKIFLTKNKSLFLQKQILIKGSRGMALERILDFL</sequence>
<evidence type="ECO:0000256" key="7">
    <source>
        <dbReference type="ARBA" id="ARBA00022984"/>
    </source>
</evidence>
<evidence type="ECO:0000256" key="5">
    <source>
        <dbReference type="ARBA" id="ARBA00022840"/>
    </source>
</evidence>
<keyword evidence="3 10" id="KW-0132">Cell division</keyword>
<feature type="domain" description="Mur ligase C-terminal" evidence="13">
    <location>
        <begin position="299"/>
        <end position="377"/>
    </location>
</feature>
<organism evidence="15 16">
    <name type="scientific">Myroides indicus</name>
    <dbReference type="NCBI Taxonomy" id="1323422"/>
    <lineage>
        <taxon>Bacteria</taxon>
        <taxon>Pseudomonadati</taxon>
        <taxon>Bacteroidota</taxon>
        <taxon>Flavobacteriia</taxon>
        <taxon>Flavobacteriales</taxon>
        <taxon>Flavobacteriaceae</taxon>
        <taxon>Myroides</taxon>
    </lineage>
</organism>
<dbReference type="AlphaFoldDB" id="A0A4R7F2C8"/>
<dbReference type="InterPro" id="IPR051046">
    <property type="entry name" value="MurCDEF_CellWall_CoF430Synth"/>
</dbReference>
<dbReference type="GO" id="GO:0008360">
    <property type="term" value="P:regulation of cell shape"/>
    <property type="evidence" value="ECO:0007669"/>
    <property type="project" value="UniProtKB-KW"/>
</dbReference>
<reference evidence="15 16" key="1">
    <citation type="submission" date="2019-03" db="EMBL/GenBank/DDBJ databases">
        <title>Genomic Encyclopedia of Archaeal and Bacterial Type Strains, Phase II (KMG-II): from individual species to whole genera.</title>
        <authorList>
            <person name="Goeker M."/>
        </authorList>
    </citation>
    <scope>NUCLEOTIDE SEQUENCE [LARGE SCALE GENOMIC DNA]</scope>
    <source>
        <strain evidence="15 16">DSM 28213</strain>
    </source>
</reference>
<evidence type="ECO:0000256" key="2">
    <source>
        <dbReference type="ARBA" id="ARBA00022598"/>
    </source>
</evidence>
<dbReference type="EC" id="6.3.2.10" evidence="10 11"/>
<feature type="binding site" evidence="10">
    <location>
        <begin position="98"/>
        <end position="104"/>
    </location>
    <ligand>
        <name>ATP</name>
        <dbReference type="ChEBI" id="CHEBI:30616"/>
    </ligand>
</feature>
<dbReference type="InterPro" id="IPR000713">
    <property type="entry name" value="Mur_ligase_N"/>
</dbReference>
<dbReference type="Gene3D" id="3.40.1190.10">
    <property type="entry name" value="Mur-like, catalytic domain"/>
    <property type="match status" value="1"/>
</dbReference>
<dbReference type="SUPFAM" id="SSF63418">
    <property type="entry name" value="MurE/MurF N-terminal domain"/>
    <property type="match status" value="1"/>
</dbReference>
<dbReference type="HAMAP" id="MF_02019">
    <property type="entry name" value="MurF"/>
    <property type="match status" value="1"/>
</dbReference>
<feature type="domain" description="Mur ligase central" evidence="14">
    <location>
        <begin position="97"/>
        <end position="274"/>
    </location>
</feature>
<evidence type="ECO:0000256" key="3">
    <source>
        <dbReference type="ARBA" id="ARBA00022618"/>
    </source>
</evidence>
<dbReference type="GO" id="GO:0047480">
    <property type="term" value="F:UDP-N-acetylmuramoyl-tripeptide-D-alanyl-D-alanine ligase activity"/>
    <property type="evidence" value="ECO:0007669"/>
    <property type="project" value="UniProtKB-UniRule"/>
</dbReference>
<dbReference type="SUPFAM" id="SSF53244">
    <property type="entry name" value="MurD-like peptide ligases, peptide-binding domain"/>
    <property type="match status" value="1"/>
</dbReference>
<comment type="catalytic activity">
    <reaction evidence="10 11">
        <text>D-alanyl-D-alanine + UDP-N-acetyl-alpha-D-muramoyl-L-alanyl-gamma-D-glutamyl-meso-2,6-diaminopimelate + ATP = UDP-N-acetyl-alpha-D-muramoyl-L-alanyl-gamma-D-glutamyl-meso-2,6-diaminopimeloyl-D-alanyl-D-alanine + ADP + phosphate + H(+)</text>
        <dbReference type="Rhea" id="RHEA:28374"/>
        <dbReference type="ChEBI" id="CHEBI:15378"/>
        <dbReference type="ChEBI" id="CHEBI:30616"/>
        <dbReference type="ChEBI" id="CHEBI:43474"/>
        <dbReference type="ChEBI" id="CHEBI:57822"/>
        <dbReference type="ChEBI" id="CHEBI:61386"/>
        <dbReference type="ChEBI" id="CHEBI:83905"/>
        <dbReference type="ChEBI" id="CHEBI:456216"/>
        <dbReference type="EC" id="6.3.2.10"/>
    </reaction>
</comment>
<dbReference type="GO" id="GO:0009252">
    <property type="term" value="P:peptidoglycan biosynthetic process"/>
    <property type="evidence" value="ECO:0007669"/>
    <property type="project" value="UniProtKB-UniRule"/>
</dbReference>
<keyword evidence="8 10" id="KW-0131">Cell cycle</keyword>
<dbReference type="GO" id="GO:0051301">
    <property type="term" value="P:cell division"/>
    <property type="evidence" value="ECO:0007669"/>
    <property type="project" value="UniProtKB-KW"/>
</dbReference>
<dbReference type="GO" id="GO:0008766">
    <property type="term" value="F:UDP-N-acetylmuramoylalanyl-D-glutamyl-2,6-diaminopimelate-D-alanyl-D-alanine ligase activity"/>
    <property type="evidence" value="ECO:0007669"/>
    <property type="project" value="RHEA"/>
</dbReference>
<dbReference type="UniPathway" id="UPA00219"/>
<evidence type="ECO:0000259" key="13">
    <source>
        <dbReference type="Pfam" id="PF02875"/>
    </source>
</evidence>
<feature type="domain" description="Mur ligase N-terminal catalytic" evidence="12">
    <location>
        <begin position="15"/>
        <end position="85"/>
    </location>
</feature>
<dbReference type="PANTHER" id="PTHR43024:SF1">
    <property type="entry name" value="UDP-N-ACETYLMURAMOYL-TRIPEPTIDE--D-ALANYL-D-ALANINE LIGASE"/>
    <property type="match status" value="1"/>
</dbReference>
<keyword evidence="4 10" id="KW-0547">Nucleotide-binding</keyword>
<evidence type="ECO:0000256" key="4">
    <source>
        <dbReference type="ARBA" id="ARBA00022741"/>
    </source>
</evidence>
<dbReference type="RefSeq" id="WP_133712436.1">
    <property type="nucleotide sequence ID" value="NZ_SOAG01000011.1"/>
</dbReference>
<evidence type="ECO:0000256" key="6">
    <source>
        <dbReference type="ARBA" id="ARBA00022960"/>
    </source>
</evidence>
<evidence type="ECO:0000256" key="11">
    <source>
        <dbReference type="RuleBase" id="RU004136"/>
    </source>
</evidence>
<dbReference type="Pfam" id="PF08245">
    <property type="entry name" value="Mur_ligase_M"/>
    <property type="match status" value="1"/>
</dbReference>
<evidence type="ECO:0000256" key="1">
    <source>
        <dbReference type="ARBA" id="ARBA00022490"/>
    </source>
</evidence>
<accession>A0A4R7F2C8</accession>
<evidence type="ECO:0000259" key="14">
    <source>
        <dbReference type="Pfam" id="PF08245"/>
    </source>
</evidence>
<comment type="similarity">
    <text evidence="10">Belongs to the MurCDEF family. MurF subfamily.</text>
</comment>
<comment type="subcellular location">
    <subcellularLocation>
        <location evidence="10 11">Cytoplasm</location>
    </subcellularLocation>
</comment>
<keyword evidence="5 10" id="KW-0067">ATP-binding</keyword>
<dbReference type="InterPro" id="IPR036565">
    <property type="entry name" value="Mur-like_cat_sf"/>
</dbReference>
<dbReference type="InterPro" id="IPR013221">
    <property type="entry name" value="Mur_ligase_cen"/>
</dbReference>
<dbReference type="GO" id="GO:0005737">
    <property type="term" value="C:cytoplasm"/>
    <property type="evidence" value="ECO:0007669"/>
    <property type="project" value="UniProtKB-SubCell"/>
</dbReference>
<dbReference type="SUPFAM" id="SSF53623">
    <property type="entry name" value="MurD-like peptide ligases, catalytic domain"/>
    <property type="match status" value="1"/>
</dbReference>
<dbReference type="InterPro" id="IPR035911">
    <property type="entry name" value="MurE/MurF_N"/>
</dbReference>
<dbReference type="Pfam" id="PF01225">
    <property type="entry name" value="Mur_ligase"/>
    <property type="match status" value="1"/>
</dbReference>
<dbReference type="NCBIfam" id="TIGR01143">
    <property type="entry name" value="murF"/>
    <property type="match status" value="1"/>
</dbReference>
<evidence type="ECO:0000256" key="9">
    <source>
        <dbReference type="ARBA" id="ARBA00023316"/>
    </source>
</evidence>
<dbReference type="InterPro" id="IPR005863">
    <property type="entry name" value="UDP-N-AcMur_synth"/>
</dbReference>
<keyword evidence="9 10" id="KW-0961">Cell wall biogenesis/degradation</keyword>
<protein>
    <recommendedName>
        <fullName evidence="10 11">UDP-N-acetylmuramoyl-tripeptide--D-alanyl-D-alanine ligase</fullName>
        <ecNumber evidence="10 11">6.3.2.10</ecNumber>
    </recommendedName>
    <alternativeName>
        <fullName evidence="10">D-alanyl-D-alanine-adding enzyme</fullName>
    </alternativeName>
</protein>
<dbReference type="InterPro" id="IPR004101">
    <property type="entry name" value="Mur_ligase_C"/>
</dbReference>
<dbReference type="PANTHER" id="PTHR43024">
    <property type="entry name" value="UDP-N-ACETYLMURAMOYL-TRIPEPTIDE--D-ALANYL-D-ALANINE LIGASE"/>
    <property type="match status" value="1"/>
</dbReference>
<evidence type="ECO:0000256" key="8">
    <source>
        <dbReference type="ARBA" id="ARBA00023306"/>
    </source>
</evidence>
<dbReference type="GO" id="GO:0071555">
    <property type="term" value="P:cell wall organization"/>
    <property type="evidence" value="ECO:0007669"/>
    <property type="project" value="UniProtKB-KW"/>
</dbReference>
<dbReference type="GO" id="GO:0005524">
    <property type="term" value="F:ATP binding"/>
    <property type="evidence" value="ECO:0007669"/>
    <property type="project" value="UniProtKB-UniRule"/>
</dbReference>
<comment type="caution">
    <text evidence="15">The sequence shown here is derived from an EMBL/GenBank/DDBJ whole genome shotgun (WGS) entry which is preliminary data.</text>
</comment>
<keyword evidence="16" id="KW-1185">Reference proteome</keyword>
<evidence type="ECO:0000313" key="15">
    <source>
        <dbReference type="EMBL" id="TDS58837.1"/>
    </source>
</evidence>
<keyword evidence="2 10" id="KW-0436">Ligase</keyword>
<comment type="function">
    <text evidence="10 11">Involved in cell wall formation. Catalyzes the final step in the synthesis of UDP-N-acetylmuramoyl-pentapeptide, the precursor of murein.</text>
</comment>
<comment type="pathway">
    <text evidence="10 11">Cell wall biogenesis; peptidoglycan biosynthesis.</text>
</comment>
<keyword evidence="1 10" id="KW-0963">Cytoplasm</keyword>
<gene>
    <name evidence="10" type="primary">murF</name>
    <name evidence="15" type="ORF">C8P70_11119</name>
</gene>